<organism evidence="1 2">
    <name type="scientific">Desulforamulus aquiferis</name>
    <dbReference type="NCBI Taxonomy" id="1397668"/>
    <lineage>
        <taxon>Bacteria</taxon>
        <taxon>Bacillati</taxon>
        <taxon>Bacillota</taxon>
        <taxon>Clostridia</taxon>
        <taxon>Eubacteriales</taxon>
        <taxon>Peptococcaceae</taxon>
        <taxon>Desulforamulus</taxon>
    </lineage>
</organism>
<proteinExistence type="predicted"/>
<protein>
    <submittedName>
        <fullName evidence="1">Uncharacterized protein</fullName>
    </submittedName>
</protein>
<evidence type="ECO:0000313" key="2">
    <source>
        <dbReference type="Proteomes" id="UP001172911"/>
    </source>
</evidence>
<dbReference type="Proteomes" id="UP001172911">
    <property type="component" value="Unassembled WGS sequence"/>
</dbReference>
<name>A0AAW7ZD31_9FIRM</name>
<evidence type="ECO:0000313" key="1">
    <source>
        <dbReference type="EMBL" id="MDO7787241.1"/>
    </source>
</evidence>
<accession>A0AAW7ZD31</accession>
<reference evidence="1" key="2">
    <citation type="submission" date="2023-03" db="EMBL/GenBank/DDBJ databases">
        <authorList>
            <person name="Zhang Z."/>
        </authorList>
    </citation>
    <scope>NUCLEOTIDE SEQUENCE</scope>
    <source>
        <strain evidence="1">DSA</strain>
    </source>
</reference>
<reference evidence="1" key="1">
    <citation type="journal article" date="2023" name="J. Hazard. Mater.">
        <title>Anaerobic biodegradation of pyrene and benzo[a]pyrene by a new sulfate-reducing Desulforamulus aquiferis strain DSA.</title>
        <authorList>
            <person name="Zhang Z."/>
            <person name="Sun J."/>
            <person name="Gong X."/>
            <person name="Wang C."/>
            <person name="Wang H."/>
        </authorList>
    </citation>
    <scope>NUCLEOTIDE SEQUENCE</scope>
    <source>
        <strain evidence="1">DSA</strain>
    </source>
</reference>
<comment type="caution">
    <text evidence="1">The sequence shown here is derived from an EMBL/GenBank/DDBJ whole genome shotgun (WGS) entry which is preliminary data.</text>
</comment>
<keyword evidence="2" id="KW-1185">Reference proteome</keyword>
<sequence>MSVFYFFNPNNKLGINYMSPTLYGGFLPHPYADLECPNMYLDFCLEDIKQNDLRSRTNAFSNCKKAIHLRVDLILNQYGLLMPNIKCDFPTKLQIVELVGLLPTLMLKNINDERNLIEHDYRVPEEKRVKEVIDVAELLYMATDKILGKTPIEVIIGFDTEPLHRVMRIEPQKGQLEFFGIKAKKEEVMKFNEDFNIYFIKEKLRGIDGRILPFYEIDEEVCNRIDLSYTNRENWELIINQLYSIVKNDAFNNTGAYKENCISTVVHIPISSMHETALSDFLIRNFNSRLKK</sequence>
<dbReference type="AlphaFoldDB" id="A0AAW7ZD31"/>
<dbReference type="EMBL" id="JARPTC010000011">
    <property type="protein sequence ID" value="MDO7787241.1"/>
    <property type="molecule type" value="Genomic_DNA"/>
</dbReference>
<dbReference type="RefSeq" id="WP_304542385.1">
    <property type="nucleotide sequence ID" value="NZ_JARPTC010000011.1"/>
</dbReference>
<gene>
    <name evidence="1" type="ORF">P6N53_08415</name>
</gene>